<reference evidence="3 4" key="1">
    <citation type="journal article" date="2019" name="Nat. Ecol. Evol.">
        <title>Megaphylogeny resolves global patterns of mushroom evolution.</title>
        <authorList>
            <person name="Varga T."/>
            <person name="Krizsan K."/>
            <person name="Foldi C."/>
            <person name="Dima B."/>
            <person name="Sanchez-Garcia M."/>
            <person name="Sanchez-Ramirez S."/>
            <person name="Szollosi G.J."/>
            <person name="Szarkandi J.G."/>
            <person name="Papp V."/>
            <person name="Albert L."/>
            <person name="Andreopoulos W."/>
            <person name="Angelini C."/>
            <person name="Antonin V."/>
            <person name="Barry K.W."/>
            <person name="Bougher N.L."/>
            <person name="Buchanan P."/>
            <person name="Buyck B."/>
            <person name="Bense V."/>
            <person name="Catcheside P."/>
            <person name="Chovatia M."/>
            <person name="Cooper J."/>
            <person name="Damon W."/>
            <person name="Desjardin D."/>
            <person name="Finy P."/>
            <person name="Geml J."/>
            <person name="Haridas S."/>
            <person name="Hughes K."/>
            <person name="Justo A."/>
            <person name="Karasinski D."/>
            <person name="Kautmanova I."/>
            <person name="Kiss B."/>
            <person name="Kocsube S."/>
            <person name="Kotiranta H."/>
            <person name="LaButti K.M."/>
            <person name="Lechner B.E."/>
            <person name="Liimatainen K."/>
            <person name="Lipzen A."/>
            <person name="Lukacs Z."/>
            <person name="Mihaltcheva S."/>
            <person name="Morgado L.N."/>
            <person name="Niskanen T."/>
            <person name="Noordeloos M.E."/>
            <person name="Ohm R.A."/>
            <person name="Ortiz-Santana B."/>
            <person name="Ovrebo C."/>
            <person name="Racz N."/>
            <person name="Riley R."/>
            <person name="Savchenko A."/>
            <person name="Shiryaev A."/>
            <person name="Soop K."/>
            <person name="Spirin V."/>
            <person name="Szebenyi C."/>
            <person name="Tomsovsky M."/>
            <person name="Tulloss R.E."/>
            <person name="Uehling J."/>
            <person name="Grigoriev I.V."/>
            <person name="Vagvolgyi C."/>
            <person name="Papp T."/>
            <person name="Martin F.M."/>
            <person name="Miettinen O."/>
            <person name="Hibbett D.S."/>
            <person name="Nagy L.G."/>
        </authorList>
    </citation>
    <scope>NUCLEOTIDE SEQUENCE [LARGE SCALE GENOMIC DNA]</scope>
    <source>
        <strain evidence="3 4">CBS 166.37</strain>
    </source>
</reference>
<evidence type="ECO:0000313" key="3">
    <source>
        <dbReference type="EMBL" id="TFK34250.1"/>
    </source>
</evidence>
<dbReference type="STRING" id="68775.A0A5C3LMY9"/>
<name>A0A5C3LMY9_9AGAR</name>
<feature type="compositionally biased region" description="Basic residues" evidence="1">
    <location>
        <begin position="429"/>
        <end position="449"/>
    </location>
</feature>
<keyword evidence="4" id="KW-1185">Reference proteome</keyword>
<organism evidence="3 4">
    <name type="scientific">Crucibulum laeve</name>
    <dbReference type="NCBI Taxonomy" id="68775"/>
    <lineage>
        <taxon>Eukaryota</taxon>
        <taxon>Fungi</taxon>
        <taxon>Dikarya</taxon>
        <taxon>Basidiomycota</taxon>
        <taxon>Agaricomycotina</taxon>
        <taxon>Agaricomycetes</taxon>
        <taxon>Agaricomycetidae</taxon>
        <taxon>Agaricales</taxon>
        <taxon>Agaricineae</taxon>
        <taxon>Nidulariaceae</taxon>
        <taxon>Crucibulum</taxon>
    </lineage>
</organism>
<evidence type="ECO:0000256" key="2">
    <source>
        <dbReference type="SAM" id="Phobius"/>
    </source>
</evidence>
<feature type="region of interest" description="Disordered" evidence="1">
    <location>
        <begin position="388"/>
        <end position="453"/>
    </location>
</feature>
<gene>
    <name evidence="3" type="ORF">BDQ12DRAFT_727033</name>
</gene>
<sequence>MSYFGGDSANAASVYNGSICFTSAMTLRCVLLPTYIFLYHFTSMDKSDGVLIAESWTMLVTCGTELTSHLVAGARDNLKVARGFDFTIGAASNIPLALYTLYLYLFLHYQVFETLPIRLRKIGRFIFVLAIPVIVFFNAAASFAGVTVQNIGAESGKEVFSANFIDDGSQSLWRFFSAVALAVLTIYQGSIFFLGLYFLFHDVIMQNRRATLSATEKHSFVWQISFINVAVQIGEIETVTGFGGGGFSLSITRRVLRLVSRILLCFRSVSRNKSQRHKRLDTDRNDGDDAMQLALIHKKDSVLSTVRPGDNGINHRTEPKLSTLSDTERLRTSNVNMRQSTATLQDTNWRPDRHISILDTEGIPTIRMRFPSVDIPSPSLTLGTLFEHSRHPSSGASLISSNSLPHRHQRSSSLPPSPSFGAQMSSRATRARRTLSKKSSRSQRMHHRSGASQFTMTSEMLVLASDLAARFPGTPVLGRMDSVRGEGSGGMDGSDTLSIHSVTASSECCPSHILKTGANSTSDAQLLP</sequence>
<feature type="transmembrane region" description="Helical" evidence="2">
    <location>
        <begin position="125"/>
        <end position="152"/>
    </location>
</feature>
<feature type="transmembrane region" description="Helical" evidence="2">
    <location>
        <begin position="84"/>
        <end position="105"/>
    </location>
</feature>
<feature type="transmembrane region" description="Helical" evidence="2">
    <location>
        <begin position="172"/>
        <end position="200"/>
    </location>
</feature>
<proteinExistence type="predicted"/>
<protein>
    <submittedName>
        <fullName evidence="3">Uncharacterized protein</fullName>
    </submittedName>
</protein>
<dbReference type="EMBL" id="ML213634">
    <property type="protein sequence ID" value="TFK34250.1"/>
    <property type="molecule type" value="Genomic_DNA"/>
</dbReference>
<dbReference type="AlphaFoldDB" id="A0A5C3LMY9"/>
<evidence type="ECO:0000256" key="1">
    <source>
        <dbReference type="SAM" id="MobiDB-lite"/>
    </source>
</evidence>
<evidence type="ECO:0000313" key="4">
    <source>
        <dbReference type="Proteomes" id="UP000308652"/>
    </source>
</evidence>
<feature type="transmembrane region" description="Helical" evidence="2">
    <location>
        <begin position="12"/>
        <end position="38"/>
    </location>
</feature>
<feature type="compositionally biased region" description="Low complexity" evidence="1">
    <location>
        <begin position="393"/>
        <end position="403"/>
    </location>
</feature>
<keyword evidence="2" id="KW-0472">Membrane</keyword>
<dbReference type="Proteomes" id="UP000308652">
    <property type="component" value="Unassembled WGS sequence"/>
</dbReference>
<keyword evidence="2" id="KW-1133">Transmembrane helix</keyword>
<keyword evidence="2" id="KW-0812">Transmembrane</keyword>
<feature type="transmembrane region" description="Helical" evidence="2">
    <location>
        <begin position="50"/>
        <end position="72"/>
    </location>
</feature>
<accession>A0A5C3LMY9</accession>